<dbReference type="EMBL" id="JBHSTP010000004">
    <property type="protein sequence ID" value="MFC6357374.1"/>
    <property type="molecule type" value="Genomic_DNA"/>
</dbReference>
<dbReference type="PANTHER" id="PTHR42736">
    <property type="entry name" value="PROTEIN-GLUTAMINE GAMMA-GLUTAMYLTRANSFERASE"/>
    <property type="match status" value="1"/>
</dbReference>
<dbReference type="Proteomes" id="UP001596306">
    <property type="component" value="Unassembled WGS sequence"/>
</dbReference>
<dbReference type="RefSeq" id="WP_386733127.1">
    <property type="nucleotide sequence ID" value="NZ_JBHSTP010000004.1"/>
</dbReference>
<feature type="transmembrane region" description="Helical" evidence="2">
    <location>
        <begin position="12"/>
        <end position="35"/>
    </location>
</feature>
<dbReference type="InterPro" id="IPR038765">
    <property type="entry name" value="Papain-like_cys_pep_sf"/>
</dbReference>
<sequence>MSQTQPKRRRPGVGFVLVNAAALALASLIAVSPLWPVYESAAFLVLVGSATALGIVIATLGAVFRWPSYVVLLATVGSYLVAGVPLAVPSMAAGILPSADGFVELVRGTALSWKQLLTIVLPVGSYQTLLVPPLVLVLGTVTIGMSIALRARFGELAVLAPIVLFVAGILLGPAAVSAPFEIGLGLLVVVLFWLLWFRWQRRRAAVRLVSQRSTRVIESAADRRIATARTLVGATVVVAVAAAAGTAATLALPASAPRNVARSHVQQPFDPRDYPSPLAGFRGNLRPGSADARMLTVSGLPEGGRIRVATLDSYDGVVYSVGSDRVSSASGSFTRLPYRLDQSGVDGTETTIEVTIEGYRGVWVPGTGQLERIEFTSDDASRLSDVFFYNDNSGTAAVLGGLRQGDRYRAESVVPAAVDDLSALRPGTAVLPPIGVLPDGLRQTLDRWTEADAPEGRRLAEMLDGLATEGYVSHGIVEHEPFSRSGHAADRITQLLTDKPMLGDAEQYAVVTALMARELGFPARVVVGYVPPASSSRGVVAVLGSDVSAWIEVQDSRGRWITIDPNPEPRAIPEKQPNEPTVVSRPQTVLPPPAEDTPRDPNLMPPESTPEDPLETVDPLLLLLLAIARLAGWTVLGMAILVSPFLGIIAAKMRRRRLRRTAGSPVQRIAGGWREFADSATDHGVRLPPSATRSETAVAMGGMPPLVLASAVDRAVFAPGEPSAEDAEQVWEAVDELRGLLGANRSRRQRILALVSLRSFGRYAVKKRGDRS</sequence>
<keyword evidence="2" id="KW-0812">Transmembrane</keyword>
<evidence type="ECO:0000256" key="2">
    <source>
        <dbReference type="SAM" id="Phobius"/>
    </source>
</evidence>
<proteinExistence type="predicted"/>
<dbReference type="Pfam" id="PF01841">
    <property type="entry name" value="Transglut_core"/>
    <property type="match status" value="1"/>
</dbReference>
<feature type="region of interest" description="Disordered" evidence="1">
    <location>
        <begin position="562"/>
        <end position="612"/>
    </location>
</feature>
<keyword evidence="2" id="KW-1133">Transmembrane helix</keyword>
<dbReference type="Gene3D" id="3.10.620.30">
    <property type="match status" value="1"/>
</dbReference>
<keyword evidence="2" id="KW-0472">Membrane</keyword>
<feature type="transmembrane region" description="Helical" evidence="2">
    <location>
        <begin position="41"/>
        <end position="62"/>
    </location>
</feature>
<dbReference type="InterPro" id="IPR002931">
    <property type="entry name" value="Transglutaminase-like"/>
</dbReference>
<dbReference type="InterPro" id="IPR052901">
    <property type="entry name" value="Bact_TGase-like"/>
</dbReference>
<dbReference type="SUPFAM" id="SSF54001">
    <property type="entry name" value="Cysteine proteinases"/>
    <property type="match status" value="1"/>
</dbReference>
<comment type="caution">
    <text evidence="4">The sequence shown here is derived from an EMBL/GenBank/DDBJ whole genome shotgun (WGS) entry which is preliminary data.</text>
</comment>
<feature type="domain" description="Transglutaminase-like" evidence="3">
    <location>
        <begin position="495"/>
        <end position="567"/>
    </location>
</feature>
<feature type="transmembrane region" description="Helical" evidence="2">
    <location>
        <begin position="69"/>
        <end position="88"/>
    </location>
</feature>
<reference evidence="5" key="1">
    <citation type="journal article" date="2019" name="Int. J. Syst. Evol. Microbiol.">
        <title>The Global Catalogue of Microorganisms (GCM) 10K type strain sequencing project: providing services to taxonomists for standard genome sequencing and annotation.</title>
        <authorList>
            <consortium name="The Broad Institute Genomics Platform"/>
            <consortium name="The Broad Institute Genome Sequencing Center for Infectious Disease"/>
            <person name="Wu L."/>
            <person name="Ma J."/>
        </authorList>
    </citation>
    <scope>NUCLEOTIDE SEQUENCE [LARGE SCALE GENOMIC DNA]</scope>
    <source>
        <strain evidence="5">CCUG 43304</strain>
    </source>
</reference>
<feature type="compositionally biased region" description="Polar residues" evidence="1">
    <location>
        <begin position="578"/>
        <end position="587"/>
    </location>
</feature>
<feature type="transmembrane region" description="Helical" evidence="2">
    <location>
        <begin position="182"/>
        <end position="199"/>
    </location>
</feature>
<evidence type="ECO:0000313" key="5">
    <source>
        <dbReference type="Proteomes" id="UP001596306"/>
    </source>
</evidence>
<gene>
    <name evidence="4" type="ORF">ACFQB0_14785</name>
</gene>
<protein>
    <submittedName>
        <fullName evidence="4">Transglutaminase domain-containing protein</fullName>
    </submittedName>
</protein>
<feature type="transmembrane region" description="Helical" evidence="2">
    <location>
        <begin position="156"/>
        <end position="176"/>
    </location>
</feature>
<organism evidence="4 5">
    <name type="scientific">Luethyella okanaganae</name>
    <dbReference type="NCBI Taxonomy" id="69372"/>
    <lineage>
        <taxon>Bacteria</taxon>
        <taxon>Bacillati</taxon>
        <taxon>Actinomycetota</taxon>
        <taxon>Actinomycetes</taxon>
        <taxon>Micrococcales</taxon>
        <taxon>Microbacteriaceae</taxon>
        <taxon>Luethyella</taxon>
    </lineage>
</organism>
<evidence type="ECO:0000313" key="4">
    <source>
        <dbReference type="EMBL" id="MFC6357374.1"/>
    </source>
</evidence>
<evidence type="ECO:0000259" key="3">
    <source>
        <dbReference type="SMART" id="SM00460"/>
    </source>
</evidence>
<feature type="transmembrane region" description="Helical" evidence="2">
    <location>
        <begin position="231"/>
        <end position="252"/>
    </location>
</feature>
<dbReference type="SMART" id="SM00460">
    <property type="entry name" value="TGc"/>
    <property type="match status" value="1"/>
</dbReference>
<evidence type="ECO:0000256" key="1">
    <source>
        <dbReference type="SAM" id="MobiDB-lite"/>
    </source>
</evidence>
<keyword evidence="5" id="KW-1185">Reference proteome</keyword>
<feature type="transmembrane region" description="Helical" evidence="2">
    <location>
        <begin position="620"/>
        <end position="650"/>
    </location>
</feature>
<accession>A0ABW1VHF5</accession>
<dbReference type="PANTHER" id="PTHR42736:SF1">
    <property type="entry name" value="PROTEIN-GLUTAMINE GAMMA-GLUTAMYLTRANSFERASE"/>
    <property type="match status" value="1"/>
</dbReference>
<name>A0ABW1VHF5_9MICO</name>
<feature type="transmembrane region" description="Helical" evidence="2">
    <location>
        <begin position="130"/>
        <end position="149"/>
    </location>
</feature>